<keyword evidence="3" id="KW-1185">Reference proteome</keyword>
<dbReference type="EMBL" id="NEWL01000005">
    <property type="protein sequence ID" value="OXB90403.1"/>
    <property type="molecule type" value="Genomic_DNA"/>
</dbReference>
<evidence type="ECO:0000313" key="3">
    <source>
        <dbReference type="Proteomes" id="UP000198364"/>
    </source>
</evidence>
<organism evidence="2 3">
    <name type="scientific">Geobacillus uzenensis</name>
    <dbReference type="NCBI Taxonomy" id="129339"/>
    <lineage>
        <taxon>Bacteria</taxon>
        <taxon>Bacillati</taxon>
        <taxon>Bacillota</taxon>
        <taxon>Bacilli</taxon>
        <taxon>Bacillales</taxon>
        <taxon>Anoxybacillaceae</taxon>
        <taxon>Geobacillus</taxon>
    </lineage>
</organism>
<dbReference type="Pfam" id="PF23451">
    <property type="entry name" value="Zn_ribbon_PaaD"/>
    <property type="match status" value="1"/>
</dbReference>
<sequence>MPARKEVRCSFCGSANVAPLSMFGTAQLVSQYYCHQCRSVFERVRWRNDANEEGETIDDDQEALSAVY</sequence>
<reference evidence="2 3" key="1">
    <citation type="submission" date="2017-05" db="EMBL/GenBank/DDBJ databases">
        <title>The genome sequence of Geobacillus uzenensis BGSC 92A1.</title>
        <authorList>
            <person name="Ramaloko W.T."/>
            <person name="Koen N."/>
            <person name="Polliack S."/>
            <person name="Aliyu H."/>
            <person name="Lebre P."/>
            <person name="Mohr T."/>
            <person name="Oswald F."/>
            <person name="Zwick M."/>
            <person name="Neumann A."/>
            <person name="Syldatk C."/>
            <person name="Cowan D."/>
            <person name="De Maayer P."/>
        </authorList>
    </citation>
    <scope>NUCLEOTIDE SEQUENCE [LARGE SCALE GENOMIC DNA]</scope>
    <source>
        <strain evidence="2 3">BGSC 92A1</strain>
    </source>
</reference>
<comment type="caution">
    <text evidence="2">The sequence shown here is derived from an EMBL/GenBank/DDBJ whole genome shotgun (WGS) entry which is preliminary data.</text>
</comment>
<gene>
    <name evidence="2" type="ORF">B9L21_06555</name>
</gene>
<dbReference type="Proteomes" id="UP000198364">
    <property type="component" value="Unassembled WGS sequence"/>
</dbReference>
<evidence type="ECO:0000313" key="2">
    <source>
        <dbReference type="EMBL" id="OXB90403.1"/>
    </source>
</evidence>
<name>A0ABX4DIM3_9BACL</name>
<dbReference type="InterPro" id="IPR056572">
    <property type="entry name" value="Zn_ribbon_PaaD"/>
</dbReference>
<accession>A0ABX4DIM3</accession>
<proteinExistence type="predicted"/>
<evidence type="ECO:0000259" key="1">
    <source>
        <dbReference type="Pfam" id="PF23451"/>
    </source>
</evidence>
<protein>
    <recommendedName>
        <fullName evidence="1">PaaD zinc beta ribbon domain-containing protein</fullName>
    </recommendedName>
</protein>
<feature type="domain" description="PaaD zinc beta ribbon" evidence="1">
    <location>
        <begin position="4"/>
        <end position="44"/>
    </location>
</feature>